<dbReference type="Gene3D" id="3.40.50.150">
    <property type="entry name" value="Vaccinia Virus protein VP39"/>
    <property type="match status" value="1"/>
</dbReference>
<comment type="caution">
    <text evidence="1">The sequence shown here is derived from an EMBL/GenBank/DDBJ whole genome shotgun (WGS) entry which is preliminary data.</text>
</comment>
<dbReference type="EMBL" id="JACYXI010000006">
    <property type="protein sequence ID" value="MBD8891987.1"/>
    <property type="molecule type" value="Genomic_DNA"/>
</dbReference>
<evidence type="ECO:0000313" key="1">
    <source>
        <dbReference type="EMBL" id="MBD8891987.1"/>
    </source>
</evidence>
<reference evidence="1 2" key="2">
    <citation type="journal article" date="2021" name="Int. J. Syst. Evol. Microbiol.">
        <title>Roseibium litorale sp. nov., isolated from a tidal flat sediment and proposal for the reclassification of Labrenzia polysiphoniae as Roseibium polysiphoniae comb. nov.</title>
        <authorList>
            <person name="Liu Y."/>
            <person name="Pei T."/>
            <person name="Du J."/>
            <person name="Chao M."/>
            <person name="Deng M.R."/>
            <person name="Zhu H."/>
        </authorList>
    </citation>
    <scope>NUCLEOTIDE SEQUENCE [LARGE SCALE GENOMIC DNA]</scope>
    <source>
        <strain evidence="1 2">4C16A</strain>
    </source>
</reference>
<accession>A0ABR9CNX9</accession>
<sequence length="215" mass="24951">MKKFLKKIQFIKSTFAYGDHFLEWQLRHFSEQSPQFIKQSVFLKYGIPGSTWIETGTYLGTTTDFLRRHFPQVISIEPAKELYEQACKRFKGQNVTLHNAPSEQVLSDILKDMTGDVSFWLDGHYSAGFTYQGDIECPIRHELAAIEENLLHMGKVVILIDDIRCFLEEAGLKDYPPVGELVSWADTNGFHWRIEHDIFIMYNRSQGVPKIRETT</sequence>
<dbReference type="SUPFAM" id="SSF53335">
    <property type="entry name" value="S-adenosyl-L-methionine-dependent methyltransferases"/>
    <property type="match status" value="1"/>
</dbReference>
<organism evidence="1 2">
    <name type="scientific">Roseibium litorale</name>
    <dbReference type="NCBI Taxonomy" id="2803841"/>
    <lineage>
        <taxon>Bacteria</taxon>
        <taxon>Pseudomonadati</taxon>
        <taxon>Pseudomonadota</taxon>
        <taxon>Alphaproteobacteria</taxon>
        <taxon>Hyphomicrobiales</taxon>
        <taxon>Stappiaceae</taxon>
        <taxon>Roseibium</taxon>
    </lineage>
</organism>
<evidence type="ECO:0000313" key="2">
    <source>
        <dbReference type="Proteomes" id="UP000632063"/>
    </source>
</evidence>
<dbReference type="Proteomes" id="UP000632063">
    <property type="component" value="Unassembled WGS sequence"/>
</dbReference>
<evidence type="ECO:0008006" key="3">
    <source>
        <dbReference type="Google" id="ProtNLM"/>
    </source>
</evidence>
<proteinExistence type="predicted"/>
<keyword evidence="2" id="KW-1185">Reference proteome</keyword>
<name>A0ABR9CNX9_9HYPH</name>
<dbReference type="RefSeq" id="WP_192148127.1">
    <property type="nucleotide sequence ID" value="NZ_JACYXI010000006.1"/>
</dbReference>
<gene>
    <name evidence="1" type="ORF">IG616_10530</name>
</gene>
<protein>
    <recommendedName>
        <fullName evidence="3">FkbM family methyltransferase</fullName>
    </recommendedName>
</protein>
<dbReference type="InterPro" id="IPR029063">
    <property type="entry name" value="SAM-dependent_MTases_sf"/>
</dbReference>
<reference evidence="2" key="1">
    <citation type="submission" date="2020-09" db="EMBL/GenBank/DDBJ databases">
        <title>The genome sequence of strain Labrenzia suaedae 4C16A.</title>
        <authorList>
            <person name="Liu Y."/>
        </authorList>
    </citation>
    <scope>NUCLEOTIDE SEQUENCE [LARGE SCALE GENOMIC DNA]</scope>
    <source>
        <strain evidence="2">4C16A</strain>
    </source>
</reference>